<sequence>MRMLNWDESTMETESEEDFISSTSSNMRGHNEEVKYCVLNDPDCEACQ</sequence>
<feature type="region of interest" description="Disordered" evidence="1">
    <location>
        <begin position="1"/>
        <end position="26"/>
    </location>
</feature>
<accession>A0ABY8MGD7</accession>
<protein>
    <submittedName>
        <fullName evidence="2">Uncharacterized protein</fullName>
    </submittedName>
</protein>
<dbReference type="Proteomes" id="UP001228690">
    <property type="component" value="Chromosome"/>
</dbReference>
<name>A0ABY8MGD7_9SPIO</name>
<organism evidence="2 3">
    <name type="scientific">Candidatus Haliotispira prima</name>
    <dbReference type="NCBI Taxonomy" id="3034016"/>
    <lineage>
        <taxon>Bacteria</taxon>
        <taxon>Pseudomonadati</taxon>
        <taxon>Spirochaetota</taxon>
        <taxon>Spirochaetia</taxon>
        <taxon>Spirochaetales</taxon>
        <taxon>Spirochaetaceae</taxon>
        <taxon>Candidatus Haliotispira</taxon>
    </lineage>
</organism>
<reference evidence="2 3" key="1">
    <citation type="submission" date="2023-04" db="EMBL/GenBank/DDBJ databases">
        <title>Spirochaete genome identified in red abalone sample constitutes a novel genus.</title>
        <authorList>
            <person name="Sharma S.P."/>
            <person name="Purcell C.M."/>
            <person name="Hyde J.R."/>
            <person name="Severin A.J."/>
        </authorList>
    </citation>
    <scope>NUCLEOTIDE SEQUENCE [LARGE SCALE GENOMIC DNA]</scope>
    <source>
        <strain evidence="2 3">SP-2023</strain>
    </source>
</reference>
<gene>
    <name evidence="2" type="ORF">P0082_11375</name>
</gene>
<evidence type="ECO:0000313" key="3">
    <source>
        <dbReference type="Proteomes" id="UP001228690"/>
    </source>
</evidence>
<dbReference type="RefSeq" id="WP_326927254.1">
    <property type="nucleotide sequence ID" value="NZ_CP123443.1"/>
</dbReference>
<feature type="compositionally biased region" description="Acidic residues" evidence="1">
    <location>
        <begin position="9"/>
        <end position="19"/>
    </location>
</feature>
<evidence type="ECO:0000256" key="1">
    <source>
        <dbReference type="SAM" id="MobiDB-lite"/>
    </source>
</evidence>
<evidence type="ECO:0000313" key="2">
    <source>
        <dbReference type="EMBL" id="WGK69066.1"/>
    </source>
</evidence>
<proteinExistence type="predicted"/>
<keyword evidence="3" id="KW-1185">Reference proteome</keyword>
<dbReference type="EMBL" id="CP123443">
    <property type="protein sequence ID" value="WGK69066.1"/>
    <property type="molecule type" value="Genomic_DNA"/>
</dbReference>